<dbReference type="PANTHER" id="PTHR48041">
    <property type="entry name" value="ABC TRANSPORTER G FAMILY MEMBER 28"/>
    <property type="match status" value="1"/>
</dbReference>
<feature type="transmembrane region" description="Helical" evidence="7">
    <location>
        <begin position="265"/>
        <end position="285"/>
    </location>
</feature>
<keyword evidence="4 7" id="KW-0812">Transmembrane</keyword>
<evidence type="ECO:0000256" key="4">
    <source>
        <dbReference type="ARBA" id="ARBA00022692"/>
    </source>
</evidence>
<feature type="transmembrane region" description="Helical" evidence="7">
    <location>
        <begin position="333"/>
        <end position="356"/>
    </location>
</feature>
<dbReference type="PANTHER" id="PTHR48041:SF84">
    <property type="entry name" value="ABC TRANSPORTER DOMAIN-CONTAINING PROTEIN"/>
    <property type="match status" value="1"/>
</dbReference>
<dbReference type="GO" id="GO:0005886">
    <property type="term" value="C:plasma membrane"/>
    <property type="evidence" value="ECO:0007669"/>
    <property type="project" value="TreeGrafter"/>
</dbReference>
<dbReference type="SUPFAM" id="SSF52540">
    <property type="entry name" value="P-loop containing nucleoside triphosphate hydrolases"/>
    <property type="match status" value="1"/>
</dbReference>
<evidence type="ECO:0000313" key="11">
    <source>
        <dbReference type="WBParaSite" id="jg20087"/>
    </source>
</evidence>
<evidence type="ECO:0000256" key="3">
    <source>
        <dbReference type="ARBA" id="ARBA00022448"/>
    </source>
</evidence>
<dbReference type="GO" id="GO:0140359">
    <property type="term" value="F:ABC-type transporter activity"/>
    <property type="evidence" value="ECO:0007669"/>
    <property type="project" value="InterPro"/>
</dbReference>
<organism evidence="10 11">
    <name type="scientific">Ditylenchus dipsaci</name>
    <dbReference type="NCBI Taxonomy" id="166011"/>
    <lineage>
        <taxon>Eukaryota</taxon>
        <taxon>Metazoa</taxon>
        <taxon>Ecdysozoa</taxon>
        <taxon>Nematoda</taxon>
        <taxon>Chromadorea</taxon>
        <taxon>Rhabditida</taxon>
        <taxon>Tylenchina</taxon>
        <taxon>Tylenchomorpha</taxon>
        <taxon>Sphaerularioidea</taxon>
        <taxon>Anguinidae</taxon>
        <taxon>Anguininae</taxon>
        <taxon>Ditylenchus</taxon>
    </lineage>
</organism>
<dbReference type="InterPro" id="IPR013525">
    <property type="entry name" value="ABC2_TM"/>
</dbReference>
<evidence type="ECO:0000313" key="10">
    <source>
        <dbReference type="Proteomes" id="UP000887574"/>
    </source>
</evidence>
<accession>A0A915DJD5</accession>
<proteinExistence type="inferred from homology"/>
<feature type="transmembrane region" description="Helical" evidence="7">
    <location>
        <begin position="292"/>
        <end position="313"/>
    </location>
</feature>
<evidence type="ECO:0000256" key="7">
    <source>
        <dbReference type="SAM" id="Phobius"/>
    </source>
</evidence>
<dbReference type="GO" id="GO:0016887">
    <property type="term" value="F:ATP hydrolysis activity"/>
    <property type="evidence" value="ECO:0007669"/>
    <property type="project" value="InterPro"/>
</dbReference>
<sequence length="516" mass="58028">MKVTGSVLVDGRELGRDITYVSGYVQQDDLFMSTLTVKEQLTIQARLRLVGFTEDQIRRRVKDIIEDLGLTNCQDSLIGMSGVRKGISGGEARRLLFAEELIHNPALLFCDEPTSGLDSSMAESVVNVMQKLCRSGRTIICTIHQPSSIIYRKFDRVMFIANGHLDIPVPNYNPADMIIEKLSIEPQNETACRERIKAICNSFNHSAEGEAFYRSVDECRMRVGKLPEMRRTVSLGVQIRALLHRSLLDNWRNKALTRAKIIQKFIMGVFIGLLYFQTPLTSIGINNLNGGMFYIIAELTYSTLFGILTFLPADYPLLVREYHDGLYGVFSYFFARSLSYVPLFAFDGFIMISTAYEQSASAFGVMLSTVSPSYPVAISVAGPILTLLSLTGGLYANVGELPAYVSWIQYFSWFAMALKHLQSLNGSVLHLSRIVLVRIRLCAFRLKLYSKDSHLIEAGLPSIVYCYPVFHRAIVSAAYYTGLFSRLLLSVVYDRLLLHAVDLFRKNHKTAGLMMK</sequence>
<keyword evidence="6 7" id="KW-0472">Membrane</keyword>
<dbReference type="InterPro" id="IPR050352">
    <property type="entry name" value="ABCG_transporters"/>
</dbReference>
<comment type="similarity">
    <text evidence="2">Belongs to the ABC transporter superfamily. ABCG family. Eye pigment precursor importer (TC 3.A.1.204) subfamily.</text>
</comment>
<feature type="domain" description="ABC transporter" evidence="8">
    <location>
        <begin position="4"/>
        <end position="115"/>
    </location>
</feature>
<dbReference type="AlphaFoldDB" id="A0A915DJD5"/>
<dbReference type="Pfam" id="PF00005">
    <property type="entry name" value="ABC_tran"/>
    <property type="match status" value="1"/>
</dbReference>
<keyword evidence="5 7" id="KW-1133">Transmembrane helix</keyword>
<dbReference type="Pfam" id="PF01061">
    <property type="entry name" value="ABC2_membrane"/>
    <property type="match status" value="1"/>
</dbReference>
<keyword evidence="10" id="KW-1185">Reference proteome</keyword>
<evidence type="ECO:0000256" key="1">
    <source>
        <dbReference type="ARBA" id="ARBA00004141"/>
    </source>
</evidence>
<evidence type="ECO:0000256" key="6">
    <source>
        <dbReference type="ARBA" id="ARBA00023136"/>
    </source>
</evidence>
<protein>
    <submittedName>
        <fullName evidence="11">ABC transporter domain-containing protein</fullName>
    </submittedName>
</protein>
<dbReference type="InterPro" id="IPR003439">
    <property type="entry name" value="ABC_transporter-like_ATP-bd"/>
</dbReference>
<name>A0A915DJD5_9BILA</name>
<dbReference type="WBParaSite" id="jg20087">
    <property type="protein sequence ID" value="jg20087"/>
    <property type="gene ID" value="jg20087"/>
</dbReference>
<evidence type="ECO:0000259" key="8">
    <source>
        <dbReference type="Pfam" id="PF00005"/>
    </source>
</evidence>
<evidence type="ECO:0000259" key="9">
    <source>
        <dbReference type="Pfam" id="PF01061"/>
    </source>
</evidence>
<dbReference type="Proteomes" id="UP000887574">
    <property type="component" value="Unplaced"/>
</dbReference>
<comment type="subcellular location">
    <subcellularLocation>
        <location evidence="1">Membrane</location>
        <topology evidence="1">Multi-pass membrane protein</topology>
    </subcellularLocation>
</comment>
<evidence type="ECO:0000256" key="2">
    <source>
        <dbReference type="ARBA" id="ARBA00005814"/>
    </source>
</evidence>
<dbReference type="Gene3D" id="3.40.50.300">
    <property type="entry name" value="P-loop containing nucleotide triphosphate hydrolases"/>
    <property type="match status" value="1"/>
</dbReference>
<feature type="domain" description="ABC-2 type transporter transmembrane" evidence="9">
    <location>
        <begin position="238"/>
        <end position="356"/>
    </location>
</feature>
<dbReference type="InterPro" id="IPR027417">
    <property type="entry name" value="P-loop_NTPase"/>
</dbReference>
<evidence type="ECO:0000256" key="5">
    <source>
        <dbReference type="ARBA" id="ARBA00022989"/>
    </source>
</evidence>
<feature type="transmembrane region" description="Helical" evidence="7">
    <location>
        <begin position="376"/>
        <end position="395"/>
    </location>
</feature>
<reference evidence="11" key="1">
    <citation type="submission" date="2022-11" db="UniProtKB">
        <authorList>
            <consortium name="WormBaseParasite"/>
        </authorList>
    </citation>
    <scope>IDENTIFICATION</scope>
</reference>
<dbReference type="GO" id="GO:0005524">
    <property type="term" value="F:ATP binding"/>
    <property type="evidence" value="ECO:0007669"/>
    <property type="project" value="InterPro"/>
</dbReference>
<keyword evidence="3" id="KW-0813">Transport</keyword>